<sequence>VIQFPDVVLHVFALAYLTLALVLAHFDTDRSSPSVAFKILWIPLAWMFFYSVALEVAQTFTLDRQAEVLDVLWGTIGLGLGQLLYWGYIRIRPIPKD</sequence>
<accession>A0A381PN04</accession>
<reference evidence="2" key="1">
    <citation type="submission" date="2018-05" db="EMBL/GenBank/DDBJ databases">
        <authorList>
            <person name="Lanie J.A."/>
            <person name="Ng W.-L."/>
            <person name="Kazmierczak K.M."/>
            <person name="Andrzejewski T.M."/>
            <person name="Davidsen T.M."/>
            <person name="Wayne K.J."/>
            <person name="Tettelin H."/>
            <person name="Glass J.I."/>
            <person name="Rusch D."/>
            <person name="Podicherti R."/>
            <person name="Tsui H.-C.T."/>
            <person name="Winkler M.E."/>
        </authorList>
    </citation>
    <scope>NUCLEOTIDE SEQUENCE</scope>
</reference>
<feature type="transmembrane region" description="Helical" evidence="1">
    <location>
        <begin position="68"/>
        <end position="88"/>
    </location>
</feature>
<protein>
    <submittedName>
        <fullName evidence="2">Uncharacterized protein</fullName>
    </submittedName>
</protein>
<keyword evidence="1" id="KW-0812">Transmembrane</keyword>
<evidence type="ECO:0000256" key="1">
    <source>
        <dbReference type="SAM" id="Phobius"/>
    </source>
</evidence>
<feature type="transmembrane region" description="Helical" evidence="1">
    <location>
        <begin position="38"/>
        <end position="56"/>
    </location>
</feature>
<keyword evidence="1" id="KW-0472">Membrane</keyword>
<organism evidence="2">
    <name type="scientific">marine metagenome</name>
    <dbReference type="NCBI Taxonomy" id="408172"/>
    <lineage>
        <taxon>unclassified sequences</taxon>
        <taxon>metagenomes</taxon>
        <taxon>ecological metagenomes</taxon>
    </lineage>
</organism>
<proteinExistence type="predicted"/>
<dbReference type="EMBL" id="UINC01001027">
    <property type="protein sequence ID" value="SUZ68004.1"/>
    <property type="molecule type" value="Genomic_DNA"/>
</dbReference>
<feature type="transmembrane region" description="Helical" evidence="1">
    <location>
        <begin position="7"/>
        <end position="26"/>
    </location>
</feature>
<keyword evidence="1" id="KW-1133">Transmembrane helix</keyword>
<name>A0A381PN04_9ZZZZ</name>
<feature type="non-terminal residue" evidence="2">
    <location>
        <position position="1"/>
    </location>
</feature>
<dbReference type="NCBIfam" id="NF037970">
    <property type="entry name" value="vanZ_1"/>
    <property type="match status" value="1"/>
</dbReference>
<evidence type="ECO:0000313" key="2">
    <source>
        <dbReference type="EMBL" id="SUZ68004.1"/>
    </source>
</evidence>
<gene>
    <name evidence="2" type="ORF">METZ01_LOCUS20858</name>
</gene>
<dbReference type="AlphaFoldDB" id="A0A381PN04"/>